<dbReference type="Pfam" id="PF01494">
    <property type="entry name" value="FAD_binding_3"/>
    <property type="match status" value="1"/>
</dbReference>
<accession>A0A9Q9RPG1</accession>
<keyword evidence="6" id="KW-0472">Membrane</keyword>
<evidence type="ECO:0000256" key="1">
    <source>
        <dbReference type="ARBA" id="ARBA00001974"/>
    </source>
</evidence>
<evidence type="ECO:0000256" key="4">
    <source>
        <dbReference type="ARBA" id="ARBA00023002"/>
    </source>
</evidence>
<comment type="cofactor">
    <cofactor evidence="1">
        <name>FAD</name>
        <dbReference type="ChEBI" id="CHEBI:57692"/>
    </cofactor>
</comment>
<dbReference type="PANTHER" id="PTHR43004:SF19">
    <property type="entry name" value="BINDING MONOOXYGENASE, PUTATIVE (JCVI)-RELATED"/>
    <property type="match status" value="1"/>
</dbReference>
<feature type="transmembrane region" description="Helical" evidence="6">
    <location>
        <begin position="180"/>
        <end position="202"/>
    </location>
</feature>
<evidence type="ECO:0000256" key="5">
    <source>
        <dbReference type="SAM" id="MobiDB-lite"/>
    </source>
</evidence>
<feature type="transmembrane region" description="Helical" evidence="6">
    <location>
        <begin position="24"/>
        <end position="45"/>
    </location>
</feature>
<organism evidence="9 10">
    <name type="scientific">Fusarium fujikuroi</name>
    <name type="common">Bakanae and foot rot disease fungus</name>
    <name type="synonym">Gibberella fujikuroi</name>
    <dbReference type="NCBI Taxonomy" id="5127"/>
    <lineage>
        <taxon>Eukaryota</taxon>
        <taxon>Fungi</taxon>
        <taxon>Dikarya</taxon>
        <taxon>Ascomycota</taxon>
        <taxon>Pezizomycotina</taxon>
        <taxon>Sordariomycetes</taxon>
        <taxon>Hypocreomycetidae</taxon>
        <taxon>Hypocreales</taxon>
        <taxon>Nectriaceae</taxon>
        <taxon>Fusarium</taxon>
        <taxon>Fusarium fujikuroi species complex</taxon>
    </lineage>
</organism>
<evidence type="ECO:0000259" key="7">
    <source>
        <dbReference type="Pfam" id="PF01494"/>
    </source>
</evidence>
<dbReference type="InterPro" id="IPR049326">
    <property type="entry name" value="Rhodopsin_dom_fungi"/>
</dbReference>
<name>A0A9Q9RPG1_FUSFU</name>
<feature type="region of interest" description="Disordered" evidence="5">
    <location>
        <begin position="288"/>
        <end position="313"/>
    </location>
</feature>
<dbReference type="InterPro" id="IPR002938">
    <property type="entry name" value="FAD-bd"/>
</dbReference>
<gene>
    <name evidence="9" type="ORF">C2S_8214</name>
</gene>
<dbReference type="PRINTS" id="PR00420">
    <property type="entry name" value="RNGMNOXGNASE"/>
</dbReference>
<dbReference type="Pfam" id="PF21274">
    <property type="entry name" value="Rng_hyd_C"/>
    <property type="match status" value="1"/>
</dbReference>
<evidence type="ECO:0000313" key="9">
    <source>
        <dbReference type="EMBL" id="VTT70939.1"/>
    </source>
</evidence>
<dbReference type="GO" id="GO:0071949">
    <property type="term" value="F:FAD binding"/>
    <property type="evidence" value="ECO:0007669"/>
    <property type="project" value="InterPro"/>
</dbReference>
<feature type="transmembrane region" description="Helical" evidence="6">
    <location>
        <begin position="57"/>
        <end position="79"/>
    </location>
</feature>
<feature type="transmembrane region" description="Helical" evidence="6">
    <location>
        <begin position="214"/>
        <end position="231"/>
    </location>
</feature>
<evidence type="ECO:0000256" key="6">
    <source>
        <dbReference type="SAM" id="Phobius"/>
    </source>
</evidence>
<dbReference type="InterPro" id="IPR036188">
    <property type="entry name" value="FAD/NAD-bd_sf"/>
</dbReference>
<dbReference type="InterPro" id="IPR050641">
    <property type="entry name" value="RIFMO-like"/>
</dbReference>
<dbReference type="EMBL" id="CABFJX010000312">
    <property type="protein sequence ID" value="VTT70939.1"/>
    <property type="molecule type" value="Genomic_DNA"/>
</dbReference>
<feature type="transmembrane region" description="Helical" evidence="6">
    <location>
        <begin position="108"/>
        <end position="129"/>
    </location>
</feature>
<dbReference type="SUPFAM" id="SSF51905">
    <property type="entry name" value="FAD/NAD(P)-binding domain"/>
    <property type="match status" value="1"/>
</dbReference>
<evidence type="ECO:0000313" key="10">
    <source>
        <dbReference type="Proteomes" id="UP000760494"/>
    </source>
</evidence>
<evidence type="ECO:0000259" key="8">
    <source>
        <dbReference type="Pfam" id="PF20684"/>
    </source>
</evidence>
<keyword evidence="2" id="KW-0285">Flavoprotein</keyword>
<evidence type="ECO:0000256" key="2">
    <source>
        <dbReference type="ARBA" id="ARBA00022630"/>
    </source>
</evidence>
<feature type="domain" description="Rhodopsin" evidence="8">
    <location>
        <begin position="41"/>
        <end position="276"/>
    </location>
</feature>
<feature type="transmembrane region" description="Helical" evidence="6">
    <location>
        <begin position="251"/>
        <end position="271"/>
    </location>
</feature>
<keyword evidence="6" id="KW-0812">Transmembrane</keyword>
<sequence length="893" mass="99170">MAANGDEVTYDPAFLNESRQNEVYATHIAFFIVMMIIVPCRFFSSRLTKKTLSWDDWLAYFAAFNTVGVFITSMLWLRFGLGRHLAWVMQDDLKNIENFFKAIVANEIMYTTALACARLSLVAFFYHIFGVSSMRYFLHGFVAFIVAWAISTYVPSIRTCWPISSFWDGTNQNCIDLSKFYVGVAIGGIITDIGLMIVPLPYIWALKVPLYHKILIAIMLVFGSACFVTIIRLTKVITVDLTDPTWGTVDLMIWTGMEVYSAVICCCLPTMRPLIKFVWKKLGLKQLSSSGNTDPSKPTSNGTAMWGSKSRQNSRHLGDGILASNADEVELTKHAYYELHSDNAHGRSQDSIAVHQQVVIVGGSLVGLSTALFLSHLNVPTILIERHPGSSLHPRAIGYTARTIELFRTVGVESKLKGIQWSGGPPRRIVVESLAGKWTKEQGWTQKPKGGPPVSFAEYSPTEGVAIAQDVIEPVLRDRARELGADLRLGFTVTGWSQDNQGVTVNATSNDGEEIHVKASYMVACDGNRSRIRESLGIQRHGVGLLRKLQSIMFRCEPLQHFLDHGYSQFQIEGREDGFEAFMTTYGGGRWMLAWNEDVDDPEAVLDDATQRDMIRKASGVQDLRDEDIQLITTGKWDIGGLIADKFSSGRVFLAGDAAHALPPNRGGYGANTGIADAHNLAWKLASVLCGESSPELLDTYDVERRPVADVRHDQIFAREDYKRYVVNKEWPGKNVEIMDDVAMEFGYFYNSKAIVGGPDGSAPVKRPNEWNGQPGTRAPHVALKGDNGSTLDCFGTTWVSISKEKRWSQLVAEAYKTTGVKIVFVHVGGDVTEKNKGDFNRLYGVDDSGCSLIRPDGFVAWRAPIWSAEAQKDFMQALGQVSLSSKHTDELR</sequence>
<keyword evidence="6" id="KW-1133">Transmembrane helix</keyword>
<dbReference type="Gene3D" id="3.30.9.10">
    <property type="entry name" value="D-Amino Acid Oxidase, subunit A, domain 2"/>
    <property type="match status" value="1"/>
</dbReference>
<reference evidence="9" key="1">
    <citation type="submission" date="2019-05" db="EMBL/GenBank/DDBJ databases">
        <authorList>
            <person name="Piombo E."/>
        </authorList>
    </citation>
    <scope>NUCLEOTIDE SEQUENCE</scope>
    <source>
        <strain evidence="9">C2S</strain>
    </source>
</reference>
<proteinExistence type="predicted"/>
<feature type="transmembrane region" description="Helical" evidence="6">
    <location>
        <begin position="136"/>
        <end position="154"/>
    </location>
</feature>
<dbReference type="GO" id="GO:0016709">
    <property type="term" value="F:oxidoreductase activity, acting on paired donors, with incorporation or reduction of molecular oxygen, NAD(P)H as one donor, and incorporation of one atom of oxygen"/>
    <property type="evidence" value="ECO:0007669"/>
    <property type="project" value="UniProtKB-ARBA"/>
</dbReference>
<evidence type="ECO:0008006" key="11">
    <source>
        <dbReference type="Google" id="ProtNLM"/>
    </source>
</evidence>
<feature type="transmembrane region" description="Helical" evidence="6">
    <location>
        <begin position="358"/>
        <end position="377"/>
    </location>
</feature>
<dbReference type="Gene3D" id="3.50.50.60">
    <property type="entry name" value="FAD/NAD(P)-binding domain"/>
    <property type="match status" value="1"/>
</dbReference>
<dbReference type="Pfam" id="PF20684">
    <property type="entry name" value="Fung_rhodopsin"/>
    <property type="match status" value="1"/>
</dbReference>
<dbReference type="AlphaFoldDB" id="A0A9Q9RPG1"/>
<dbReference type="PANTHER" id="PTHR43004">
    <property type="entry name" value="TRK SYSTEM POTASSIUM UPTAKE PROTEIN"/>
    <property type="match status" value="1"/>
</dbReference>
<dbReference type="Proteomes" id="UP000760494">
    <property type="component" value="Unassembled WGS sequence"/>
</dbReference>
<keyword evidence="3" id="KW-0274">FAD</keyword>
<evidence type="ECO:0000256" key="3">
    <source>
        <dbReference type="ARBA" id="ARBA00022827"/>
    </source>
</evidence>
<feature type="domain" description="FAD-binding" evidence="7">
    <location>
        <begin position="357"/>
        <end position="710"/>
    </location>
</feature>
<feature type="compositionally biased region" description="Polar residues" evidence="5">
    <location>
        <begin position="288"/>
        <end position="303"/>
    </location>
</feature>
<protein>
    <recommendedName>
        <fullName evidence="11">FAD-binding domain-containing protein</fullName>
    </recommendedName>
</protein>
<dbReference type="Gene3D" id="3.40.30.120">
    <property type="match status" value="1"/>
</dbReference>
<keyword evidence="4" id="KW-0560">Oxidoreductase</keyword>
<comment type="caution">
    <text evidence="9">The sequence shown here is derived from an EMBL/GenBank/DDBJ whole genome shotgun (WGS) entry which is preliminary data.</text>
</comment>